<feature type="transmembrane region" description="Helical" evidence="2">
    <location>
        <begin position="513"/>
        <end position="537"/>
    </location>
</feature>
<feature type="compositionally biased region" description="Polar residues" evidence="1">
    <location>
        <begin position="17"/>
        <end position="35"/>
    </location>
</feature>
<keyword evidence="4" id="KW-1185">Reference proteome</keyword>
<keyword evidence="2" id="KW-1133">Transmembrane helix</keyword>
<dbReference type="EMBL" id="ML996688">
    <property type="protein sequence ID" value="KAF2404309.1"/>
    <property type="molecule type" value="Genomic_DNA"/>
</dbReference>
<feature type="transmembrane region" description="Helical" evidence="2">
    <location>
        <begin position="48"/>
        <end position="73"/>
    </location>
</feature>
<evidence type="ECO:0000313" key="3">
    <source>
        <dbReference type="EMBL" id="KAF2404309.1"/>
    </source>
</evidence>
<keyword evidence="2" id="KW-0812">Transmembrane</keyword>
<name>A0A6G1I8B4_9PEZI</name>
<feature type="region of interest" description="Disordered" evidence="1">
    <location>
        <begin position="1"/>
        <end position="37"/>
    </location>
</feature>
<evidence type="ECO:0000256" key="1">
    <source>
        <dbReference type="SAM" id="MobiDB-lite"/>
    </source>
</evidence>
<feature type="transmembrane region" description="Helical" evidence="2">
    <location>
        <begin position="183"/>
        <end position="206"/>
    </location>
</feature>
<gene>
    <name evidence="3" type="ORF">EJ06DRAFT_526391</name>
</gene>
<keyword evidence="2" id="KW-0472">Membrane</keyword>
<sequence>MSLGGKLDLSRDDDTTKGTTIQDASTPATDTTNSLDHPKGVTGQLRRILLHTLLCVLPMLALSVFFLVLVVPFNTRIPHLDDDDAKGYFQIRNVGIPVLLTLTTVSALLSICLIPSLLTLTSFLHAHDWLRSSEYKDIADLPTPLELALLIRLVNGSLSAYVQTIKHCFIKRNRAPRMLRRAVFFSTLLFLLSLLVVACDLCLHAGSRAVDIPVPGTGGNATDLYGRVLSSDCYGDSNLTLDYDGCQGRRDLDYDEEAKATATDKSALNKIVNVAPHDPLQGFHNVPLSLLVDARAHSSNNIFVATTFGVASYFENIGERCDLNSSVFSWNCEDHHFSGSLADKAVEIPETANILLKDNEVKWVIAAKAVERNGTFSALAPNTTVRVTPDGGTVFTVDHCETAVYRVTYLYEGGRYTVLRATPADEATTRLIIGPAFPGMVPNYPGFGRDILANMIHDESAKGGAVLSVDGLADTWAPLFSKVALSSAVGIVKEAPTDTGPKPLHIVSAIPKAALLLLWALDFLYVLISLALGFAAARNCLSNAGTRDVQARMGTTGALARGFGGNLGMPVARVEDLLPTGEKVGVARTPEGGWGYESVPPQGITGVDGRMA</sequence>
<reference evidence="3" key="1">
    <citation type="journal article" date="2020" name="Stud. Mycol.">
        <title>101 Dothideomycetes genomes: a test case for predicting lifestyles and emergence of pathogens.</title>
        <authorList>
            <person name="Haridas S."/>
            <person name="Albert R."/>
            <person name="Binder M."/>
            <person name="Bloem J."/>
            <person name="Labutti K."/>
            <person name="Salamov A."/>
            <person name="Andreopoulos B."/>
            <person name="Baker S."/>
            <person name="Barry K."/>
            <person name="Bills G."/>
            <person name="Bluhm B."/>
            <person name="Cannon C."/>
            <person name="Castanera R."/>
            <person name="Culley D."/>
            <person name="Daum C."/>
            <person name="Ezra D."/>
            <person name="Gonzalez J."/>
            <person name="Henrissat B."/>
            <person name="Kuo A."/>
            <person name="Liang C."/>
            <person name="Lipzen A."/>
            <person name="Lutzoni F."/>
            <person name="Magnuson J."/>
            <person name="Mondo S."/>
            <person name="Nolan M."/>
            <person name="Ohm R."/>
            <person name="Pangilinan J."/>
            <person name="Park H.-J."/>
            <person name="Ramirez L."/>
            <person name="Alfaro M."/>
            <person name="Sun H."/>
            <person name="Tritt A."/>
            <person name="Yoshinaga Y."/>
            <person name="Zwiers L.-H."/>
            <person name="Turgeon B."/>
            <person name="Goodwin S."/>
            <person name="Spatafora J."/>
            <person name="Crous P."/>
            <person name="Grigoriev I."/>
        </authorList>
    </citation>
    <scope>NUCLEOTIDE SEQUENCE</scope>
    <source>
        <strain evidence="3">CBS 262.69</strain>
    </source>
</reference>
<dbReference type="OrthoDB" id="3344043at2759"/>
<feature type="transmembrane region" description="Helical" evidence="2">
    <location>
        <begin position="94"/>
        <end position="124"/>
    </location>
</feature>
<proteinExistence type="predicted"/>
<accession>A0A6G1I8B4</accession>
<dbReference type="Proteomes" id="UP000799640">
    <property type="component" value="Unassembled WGS sequence"/>
</dbReference>
<evidence type="ECO:0000256" key="2">
    <source>
        <dbReference type="SAM" id="Phobius"/>
    </source>
</evidence>
<dbReference type="AlphaFoldDB" id="A0A6G1I8B4"/>
<protein>
    <submittedName>
        <fullName evidence="3">Uncharacterized protein</fullName>
    </submittedName>
</protein>
<evidence type="ECO:0000313" key="4">
    <source>
        <dbReference type="Proteomes" id="UP000799640"/>
    </source>
</evidence>
<feature type="transmembrane region" description="Helical" evidence="2">
    <location>
        <begin position="144"/>
        <end position="162"/>
    </location>
</feature>
<organism evidence="3 4">
    <name type="scientific">Trichodelitschia bisporula</name>
    <dbReference type="NCBI Taxonomy" id="703511"/>
    <lineage>
        <taxon>Eukaryota</taxon>
        <taxon>Fungi</taxon>
        <taxon>Dikarya</taxon>
        <taxon>Ascomycota</taxon>
        <taxon>Pezizomycotina</taxon>
        <taxon>Dothideomycetes</taxon>
        <taxon>Dothideomycetes incertae sedis</taxon>
        <taxon>Phaeotrichales</taxon>
        <taxon>Phaeotrichaceae</taxon>
        <taxon>Trichodelitschia</taxon>
    </lineage>
</organism>